<comment type="subcellular location">
    <subcellularLocation>
        <location evidence="1">Cell membrane</location>
        <topology evidence="1">Multi-pass membrane protein</topology>
    </subcellularLocation>
</comment>
<protein>
    <submittedName>
        <fullName evidence="8">Putative ABC transporter permease protein</fullName>
    </submittedName>
</protein>
<keyword evidence="5" id="KW-0812">Transmembrane</keyword>
<dbReference type="InterPro" id="IPR001851">
    <property type="entry name" value="ABC_transp_permease"/>
</dbReference>
<dbReference type="EMBL" id="AP012035">
    <property type="protein sequence ID" value="BAJ82460.1"/>
    <property type="molecule type" value="Genomic_DNA"/>
</dbReference>
<proteinExistence type="predicted"/>
<name>F0J5R6_ACIMA</name>
<evidence type="ECO:0000256" key="7">
    <source>
        <dbReference type="ARBA" id="ARBA00023136"/>
    </source>
</evidence>
<dbReference type="RefSeq" id="WP_013641021.1">
    <property type="nucleotide sequence ID" value="NC_015186.1"/>
</dbReference>
<keyword evidence="2" id="KW-0813">Transport</keyword>
<evidence type="ECO:0000256" key="1">
    <source>
        <dbReference type="ARBA" id="ARBA00004651"/>
    </source>
</evidence>
<dbReference type="CDD" id="cd06579">
    <property type="entry name" value="TM_PBP1_transp_AraH_like"/>
    <property type="match status" value="1"/>
</dbReference>
<gene>
    <name evidence="8" type="ordered locus">ACMV_31130</name>
</gene>
<evidence type="ECO:0000256" key="5">
    <source>
        <dbReference type="ARBA" id="ARBA00022692"/>
    </source>
</evidence>
<keyword evidence="7" id="KW-0472">Membrane</keyword>
<evidence type="ECO:0000256" key="3">
    <source>
        <dbReference type="ARBA" id="ARBA00022475"/>
    </source>
</evidence>
<dbReference type="AlphaFoldDB" id="F0J5R6"/>
<keyword evidence="6" id="KW-1133">Transmembrane helix</keyword>
<keyword evidence="9" id="KW-1185">Reference proteome</keyword>
<dbReference type="GO" id="GO:0022857">
    <property type="term" value="F:transmembrane transporter activity"/>
    <property type="evidence" value="ECO:0007669"/>
    <property type="project" value="InterPro"/>
</dbReference>
<evidence type="ECO:0000313" key="9">
    <source>
        <dbReference type="Proteomes" id="UP000007100"/>
    </source>
</evidence>
<dbReference type="KEGG" id="amv:ACMV_31130"/>
<keyword evidence="4" id="KW-0997">Cell inner membrane</keyword>
<dbReference type="PANTHER" id="PTHR32196">
    <property type="entry name" value="ABC TRANSPORTER PERMEASE PROTEIN YPHD-RELATED-RELATED"/>
    <property type="match status" value="1"/>
</dbReference>
<evidence type="ECO:0000256" key="2">
    <source>
        <dbReference type="ARBA" id="ARBA00022448"/>
    </source>
</evidence>
<evidence type="ECO:0000313" key="8">
    <source>
        <dbReference type="EMBL" id="BAJ82460.1"/>
    </source>
</evidence>
<dbReference type="PANTHER" id="PTHR32196:SF21">
    <property type="entry name" value="ABC TRANSPORTER PERMEASE PROTEIN YPHD-RELATED"/>
    <property type="match status" value="1"/>
</dbReference>
<evidence type="ECO:0000256" key="6">
    <source>
        <dbReference type="ARBA" id="ARBA00022989"/>
    </source>
</evidence>
<dbReference type="Proteomes" id="UP000007100">
    <property type="component" value="Chromosome"/>
</dbReference>
<keyword evidence="3" id="KW-1003">Cell membrane</keyword>
<dbReference type="HOGENOM" id="CLU_028880_3_2_5"/>
<dbReference type="GO" id="GO:0005886">
    <property type="term" value="C:plasma membrane"/>
    <property type="evidence" value="ECO:0007669"/>
    <property type="project" value="UniProtKB-SubCell"/>
</dbReference>
<dbReference type="Pfam" id="PF02653">
    <property type="entry name" value="BPD_transp_2"/>
    <property type="match status" value="1"/>
</dbReference>
<sequence>MPADPSAIPAGQPALAAALPRFKIALPVAALAAMFGIIFWIRPAILSYFGIGLLLDLAMPAVFASMAQMCVIAINDIDLGIGPFISLTSCIAATLLVRAPAAGLLALTAAIGAYALMGGLIHVRRLPSIVVTLGASFIWLGCALLLLPSPGGGAPSLIAGFVNLSPPLVPLPILVLAGAALLGHLLLMRTARGAVLRGIGGNAKAVEQAGWSLARGRMLLYGIAGACGVIAGLLLDGINTSGDATVGAQYTLTSIAAVIVGGGEFVGGDVSPVGTVTGTLIMLLTGSVLSFVNISTSWQLSVEGGILIVVLGLRALARTA</sequence>
<accession>F0J5R6</accession>
<organism evidence="8 9">
    <name type="scientific">Acidiphilium multivorum (strain DSM 11245 / JCM 8867 / NBRC 100883 / AIU 301)</name>
    <dbReference type="NCBI Taxonomy" id="926570"/>
    <lineage>
        <taxon>Bacteria</taxon>
        <taxon>Pseudomonadati</taxon>
        <taxon>Pseudomonadota</taxon>
        <taxon>Alphaproteobacteria</taxon>
        <taxon>Acetobacterales</taxon>
        <taxon>Acidocellaceae</taxon>
        <taxon>Acidiphilium</taxon>
    </lineage>
</organism>
<reference evidence="8 9" key="1">
    <citation type="submission" date="2010-12" db="EMBL/GenBank/DDBJ databases">
        <title>Whole genome sequence of Acidiphilium multivorum AIU301.</title>
        <authorList>
            <person name="Narita-Yamada S."/>
            <person name="Nakamura S."/>
            <person name="Ito N."/>
            <person name="Takarada H."/>
            <person name="Katano Y."/>
            <person name="Nakazawa H."/>
            <person name="Hosoyama A."/>
            <person name="Yamada R."/>
            <person name="Fujita N."/>
        </authorList>
    </citation>
    <scope>NUCLEOTIDE SEQUENCE [LARGE SCALE GENOMIC DNA]</scope>
    <source>
        <strain evidence="9">DSM 11245 / JCM 8867 / AIU301</strain>
    </source>
</reference>
<evidence type="ECO:0000256" key="4">
    <source>
        <dbReference type="ARBA" id="ARBA00022519"/>
    </source>
</evidence>